<evidence type="ECO:0000313" key="5">
    <source>
        <dbReference type="Proteomes" id="UP000694865"/>
    </source>
</evidence>
<evidence type="ECO:0000256" key="2">
    <source>
        <dbReference type="SAM" id="Coils"/>
    </source>
</evidence>
<gene>
    <name evidence="6" type="primary">LOC100376821</name>
</gene>
<sequence>MMAGIVPTSITESANLADIDWKERCITLESQMNKFKTQATKIRDVLGEKMEELEQNVKTSTERAEKAEQQVIELQEKLSATKSHSAINNDDGDGDGIGILKECCKEKDEIIQNLETQIDEQRRLRHHESKLVETKAAKIKEWVTTKLESLEQENQQLRSANTESMEAIRKLQTKVDMYESNNSRRSIGVQYRPLSTAMEPSDLIERPSSLGMKEKKQDGSDPVLNVPWSPVHALIEAQRSRSESQATNTNNIESGKKGHTWPKRKLLNKSNSKELQVFDIDFSSQGKFEEARGLEESSDVADLNEPLYETLRTTKRENKLSAQPTLSVESPESSTGTPPMSVSPLTEESPPVANTGSPPLSMSPTFTANNTNSDLYAVPRKYKQSSSSSSSAGLSDGKEPYDNDIDDETGEPPMLPHRMTNIDIISIIEDDDIESETREGKMKPPTPPHRLPSWEDRIISMAASGMNLSQENLSLSVEDSDTAIYQTSEVSHTNQLYQEMQPPVYTILKGRAVQIRSTPYSGDSSDSDNDENSATSSMVTTSPTSVSMAMSLSSPKKSRTSTANKRGVSIQSNSSEGDYCMPPDAAPIMEDTEEYEQKFSKTTQPDSPRSTKDILEKSGYLTKLGGKVKSWKKRWFVLHNGQLVYYKSKNDVSNKPLGQVPLDGKCKVMKSESSHSFEIVTSQRTYYLSAESNNAVDEWIQALQGVVSFQDGTYWDCSDNHGVMKGWLVKVKHGQHRKCWCMLVGKTLTSYKTPTDKIALESIDLQGKRVEEIDSRLNSDLLGVQKQLKYRVVIHFSSSNNQEPVYLLFSTKEDKVNITI</sequence>
<feature type="compositionally biased region" description="Polar residues" evidence="3">
    <location>
        <begin position="320"/>
        <end position="374"/>
    </location>
</feature>
<feature type="compositionally biased region" description="Basic residues" evidence="3">
    <location>
        <begin position="257"/>
        <end position="267"/>
    </location>
</feature>
<keyword evidence="5" id="KW-1185">Reference proteome</keyword>
<protein>
    <submittedName>
        <fullName evidence="6">Pleckstrin homology domain-containing family H member 2-like</fullName>
    </submittedName>
</protein>
<feature type="region of interest" description="Disordered" evidence="3">
    <location>
        <begin position="238"/>
        <end position="268"/>
    </location>
</feature>
<organism evidence="5 6">
    <name type="scientific">Saccoglossus kowalevskii</name>
    <name type="common">Acorn worm</name>
    <dbReference type="NCBI Taxonomy" id="10224"/>
    <lineage>
        <taxon>Eukaryota</taxon>
        <taxon>Metazoa</taxon>
        <taxon>Hemichordata</taxon>
        <taxon>Enteropneusta</taxon>
        <taxon>Harrimaniidae</taxon>
        <taxon>Saccoglossus</taxon>
    </lineage>
</organism>
<evidence type="ECO:0000256" key="1">
    <source>
        <dbReference type="ARBA" id="ARBA00022737"/>
    </source>
</evidence>
<keyword evidence="2" id="KW-0175">Coiled coil</keyword>
<dbReference type="GeneID" id="100376821"/>
<keyword evidence="1" id="KW-0677">Repeat</keyword>
<accession>A0ABM0GQN6</accession>
<evidence type="ECO:0000259" key="4">
    <source>
        <dbReference type="PROSITE" id="PS50003"/>
    </source>
</evidence>
<feature type="compositionally biased region" description="Low complexity" evidence="3">
    <location>
        <begin position="532"/>
        <end position="551"/>
    </location>
</feature>
<name>A0ABM0GQN6_SACKO</name>
<feature type="domain" description="PH" evidence="4">
    <location>
        <begin position="614"/>
        <end position="708"/>
    </location>
</feature>
<dbReference type="InterPro" id="IPR011993">
    <property type="entry name" value="PH-like_dom_sf"/>
</dbReference>
<dbReference type="SMART" id="SM00233">
    <property type="entry name" value="PH"/>
    <property type="match status" value="2"/>
</dbReference>
<feature type="region of interest" description="Disordered" evidence="3">
    <location>
        <begin position="312"/>
        <end position="417"/>
    </location>
</feature>
<dbReference type="Gene3D" id="2.30.29.30">
    <property type="entry name" value="Pleckstrin-homology domain (PH domain)/Phosphotyrosine-binding domain (PTB)"/>
    <property type="match status" value="2"/>
</dbReference>
<dbReference type="CDD" id="cd13282">
    <property type="entry name" value="PH1_PLEKHH1_PLEKHH2"/>
    <property type="match status" value="1"/>
</dbReference>
<dbReference type="Proteomes" id="UP000694865">
    <property type="component" value="Unplaced"/>
</dbReference>
<feature type="region of interest" description="Disordered" evidence="3">
    <location>
        <begin position="517"/>
        <end position="582"/>
    </location>
</feature>
<feature type="coiled-coil region" evidence="2">
    <location>
        <begin position="36"/>
        <end position="174"/>
    </location>
</feature>
<evidence type="ECO:0000256" key="3">
    <source>
        <dbReference type="SAM" id="MobiDB-lite"/>
    </source>
</evidence>
<feature type="compositionally biased region" description="Polar residues" evidence="3">
    <location>
        <begin position="243"/>
        <end position="253"/>
    </location>
</feature>
<dbReference type="SUPFAM" id="SSF50729">
    <property type="entry name" value="PH domain-like"/>
    <property type="match status" value="2"/>
</dbReference>
<proteinExistence type="predicted"/>
<dbReference type="PANTHER" id="PTHR22903">
    <property type="entry name" value="PLEKHH PROTEIN"/>
    <property type="match status" value="1"/>
</dbReference>
<dbReference type="RefSeq" id="XP_002735178.2">
    <property type="nucleotide sequence ID" value="XM_002735132.2"/>
</dbReference>
<dbReference type="InterPro" id="IPR001849">
    <property type="entry name" value="PH_domain"/>
</dbReference>
<dbReference type="PROSITE" id="PS50003">
    <property type="entry name" value="PH_DOMAIN"/>
    <property type="match status" value="1"/>
</dbReference>
<reference evidence="6" key="1">
    <citation type="submission" date="2025-08" db="UniProtKB">
        <authorList>
            <consortium name="RefSeq"/>
        </authorList>
    </citation>
    <scope>IDENTIFICATION</scope>
    <source>
        <tissue evidence="6">Testes</tissue>
    </source>
</reference>
<feature type="compositionally biased region" description="Polar residues" evidence="3">
    <location>
        <begin position="552"/>
        <end position="576"/>
    </location>
</feature>
<dbReference type="PANTHER" id="PTHR22903:SF8">
    <property type="entry name" value="MAX-1A"/>
    <property type="match status" value="1"/>
</dbReference>
<evidence type="ECO:0000313" key="6">
    <source>
        <dbReference type="RefSeq" id="XP_002735178.2"/>
    </source>
</evidence>
<dbReference type="Pfam" id="PF00169">
    <property type="entry name" value="PH"/>
    <property type="match status" value="2"/>
</dbReference>